<evidence type="ECO:0000256" key="3">
    <source>
        <dbReference type="ARBA" id="ARBA00023136"/>
    </source>
</evidence>
<dbReference type="InterPro" id="IPR023395">
    <property type="entry name" value="MCP_dom_sf"/>
</dbReference>
<feature type="signal peptide" evidence="4">
    <location>
        <begin position="1"/>
        <end position="25"/>
    </location>
</feature>
<dbReference type="SUPFAM" id="SSF103506">
    <property type="entry name" value="Mitochondrial carrier"/>
    <property type="match status" value="1"/>
</dbReference>
<dbReference type="PANTHER" id="PTHR46982">
    <property type="entry name" value="CITRATE/OXOGLUTARATE CARRIER PROTEIN"/>
    <property type="match status" value="1"/>
</dbReference>
<protein>
    <submittedName>
        <fullName evidence="5">Uncharacterized protein</fullName>
    </submittedName>
</protein>
<organism evidence="5 6">
    <name type="scientific">Triparma laevis f. longispina</name>
    <dbReference type="NCBI Taxonomy" id="1714387"/>
    <lineage>
        <taxon>Eukaryota</taxon>
        <taxon>Sar</taxon>
        <taxon>Stramenopiles</taxon>
        <taxon>Ochrophyta</taxon>
        <taxon>Bolidophyceae</taxon>
        <taxon>Parmales</taxon>
        <taxon>Triparmaceae</taxon>
        <taxon>Triparma</taxon>
    </lineage>
</organism>
<keyword evidence="3" id="KW-0472">Membrane</keyword>
<comment type="caution">
    <text evidence="5">The sequence shown here is derived from an EMBL/GenBank/DDBJ whole genome shotgun (WGS) entry which is preliminary data.</text>
</comment>
<gene>
    <name evidence="5" type="ORF">TrLO_g15834</name>
</gene>
<dbReference type="Proteomes" id="UP001165122">
    <property type="component" value="Unassembled WGS sequence"/>
</dbReference>
<reference evidence="6" key="1">
    <citation type="journal article" date="2023" name="Commun. Biol.">
        <title>Genome analysis of Parmales, the sister group of diatoms, reveals the evolutionary specialization of diatoms from phago-mixotrophs to photoautotrophs.</title>
        <authorList>
            <person name="Ban H."/>
            <person name="Sato S."/>
            <person name="Yoshikawa S."/>
            <person name="Yamada K."/>
            <person name="Nakamura Y."/>
            <person name="Ichinomiya M."/>
            <person name="Sato N."/>
            <person name="Blanc-Mathieu R."/>
            <person name="Endo H."/>
            <person name="Kuwata A."/>
            <person name="Ogata H."/>
        </authorList>
    </citation>
    <scope>NUCLEOTIDE SEQUENCE [LARGE SCALE GENOMIC DNA]</scope>
    <source>
        <strain evidence="6">NIES 3700</strain>
    </source>
</reference>
<feature type="chain" id="PRO_5040737777" evidence="4">
    <location>
        <begin position="26"/>
        <end position="330"/>
    </location>
</feature>
<sequence>MHTNNILLFLPLLSLLLSHLPHTLATADPSSTSAAASAALKTLNVKHPLEYVSKSLFAPLSTPQLLLRGAALRIASDLTGGTPLENLKTKLNLNPKSKPGCDTIKTLKQIAAPTKENPPLKLFGKSTPFSLRPLYVGSTSRLLEGSLIGSLFLTSSTITKRSCLKAGLGPLQSSFVSGIAGGIGQCIVMIPSSNIMTNCVKNNLTFKKSVTQIYENEGLPGFWKSSGTLLIRQSTNWSSRTTLTSLFRKPLRQFGLPGEIGSGLLSGIFSSWNTPIEGLRIEMQSTGNKSYKDSWEKVKEKGIWRGVDVRMMQAGWQTVWMVVVPNVMGV</sequence>
<dbReference type="Gene3D" id="1.50.40.10">
    <property type="entry name" value="Mitochondrial carrier domain"/>
    <property type="match status" value="1"/>
</dbReference>
<keyword evidence="6" id="KW-1185">Reference proteome</keyword>
<evidence type="ECO:0000313" key="5">
    <source>
        <dbReference type="EMBL" id="GMH74443.1"/>
    </source>
</evidence>
<dbReference type="AlphaFoldDB" id="A0A9W7EFB7"/>
<dbReference type="OrthoDB" id="10253709at2759"/>
<evidence type="ECO:0000256" key="1">
    <source>
        <dbReference type="ARBA" id="ARBA00004370"/>
    </source>
</evidence>
<dbReference type="EMBL" id="BRXW01000698">
    <property type="protein sequence ID" value="GMH74443.1"/>
    <property type="molecule type" value="Genomic_DNA"/>
</dbReference>
<dbReference type="GO" id="GO:0016020">
    <property type="term" value="C:membrane"/>
    <property type="evidence" value="ECO:0007669"/>
    <property type="project" value="UniProtKB-SubCell"/>
</dbReference>
<dbReference type="GO" id="GO:0005371">
    <property type="term" value="F:tricarboxylate secondary active transmembrane transporter activity"/>
    <property type="evidence" value="ECO:0007669"/>
    <property type="project" value="TreeGrafter"/>
</dbReference>
<comment type="subcellular location">
    <subcellularLocation>
        <location evidence="1">Membrane</location>
    </subcellularLocation>
</comment>
<dbReference type="InterPro" id="IPR053017">
    <property type="entry name" value="Mito_Cit/Oxoglu_Carrier"/>
</dbReference>
<dbReference type="GO" id="GO:0005739">
    <property type="term" value="C:mitochondrion"/>
    <property type="evidence" value="ECO:0007669"/>
    <property type="project" value="TreeGrafter"/>
</dbReference>
<evidence type="ECO:0000256" key="2">
    <source>
        <dbReference type="ARBA" id="ARBA00022692"/>
    </source>
</evidence>
<name>A0A9W7EFB7_9STRA</name>
<evidence type="ECO:0000313" key="6">
    <source>
        <dbReference type="Proteomes" id="UP001165122"/>
    </source>
</evidence>
<evidence type="ECO:0000256" key="4">
    <source>
        <dbReference type="SAM" id="SignalP"/>
    </source>
</evidence>
<keyword evidence="4" id="KW-0732">Signal</keyword>
<dbReference type="GO" id="GO:0015742">
    <property type="term" value="P:alpha-ketoglutarate transport"/>
    <property type="evidence" value="ECO:0007669"/>
    <property type="project" value="TreeGrafter"/>
</dbReference>
<dbReference type="GO" id="GO:0006843">
    <property type="term" value="P:mitochondrial citrate transmembrane transport"/>
    <property type="evidence" value="ECO:0007669"/>
    <property type="project" value="TreeGrafter"/>
</dbReference>
<proteinExistence type="predicted"/>
<accession>A0A9W7EFB7</accession>
<keyword evidence="2" id="KW-0812">Transmembrane</keyword>
<dbReference type="PANTHER" id="PTHR46982:SF1">
    <property type="entry name" value="CITRATE_OXOGLUTARATE CARRIER PROTEIN"/>
    <property type="match status" value="1"/>
</dbReference>